<evidence type="ECO:0000313" key="3">
    <source>
        <dbReference type="EMBL" id="OQE32063.1"/>
    </source>
</evidence>
<dbReference type="InterPro" id="IPR010730">
    <property type="entry name" value="HET"/>
</dbReference>
<dbReference type="Pfam" id="PF06985">
    <property type="entry name" value="HET"/>
    <property type="match status" value="1"/>
</dbReference>
<comment type="caution">
    <text evidence="3">The sequence shown here is derived from an EMBL/GenBank/DDBJ whole genome shotgun (WGS) entry which is preliminary data.</text>
</comment>
<feature type="domain" description="DUF8212" evidence="2">
    <location>
        <begin position="220"/>
        <end position="244"/>
    </location>
</feature>
<feature type="domain" description="Heterokaryon incompatibility" evidence="1">
    <location>
        <begin position="25"/>
        <end position="116"/>
    </location>
</feature>
<dbReference type="STRING" id="303698.A0A1V6U2J0"/>
<reference evidence="4" key="1">
    <citation type="journal article" date="2017" name="Nat. Microbiol.">
        <title>Global analysis of biosynthetic gene clusters reveals vast potential of secondary metabolite production in Penicillium species.</title>
        <authorList>
            <person name="Nielsen J.C."/>
            <person name="Grijseels S."/>
            <person name="Prigent S."/>
            <person name="Ji B."/>
            <person name="Dainat J."/>
            <person name="Nielsen K.F."/>
            <person name="Frisvad J.C."/>
            <person name="Workman M."/>
            <person name="Nielsen J."/>
        </authorList>
    </citation>
    <scope>NUCLEOTIDE SEQUENCE [LARGE SCALE GENOMIC DNA]</scope>
    <source>
        <strain evidence="4">IBT 24891</strain>
    </source>
</reference>
<dbReference type="PANTHER" id="PTHR10622:SF10">
    <property type="entry name" value="HET DOMAIN-CONTAINING PROTEIN"/>
    <property type="match status" value="1"/>
</dbReference>
<dbReference type="Pfam" id="PF26640">
    <property type="entry name" value="DUF8212"/>
    <property type="match status" value="1"/>
</dbReference>
<accession>A0A1V6U2J0</accession>
<dbReference type="Proteomes" id="UP000191285">
    <property type="component" value="Unassembled WGS sequence"/>
</dbReference>
<protein>
    <submittedName>
        <fullName evidence="3">Uncharacterized protein</fullName>
    </submittedName>
</protein>
<evidence type="ECO:0000259" key="1">
    <source>
        <dbReference type="Pfam" id="PF06985"/>
    </source>
</evidence>
<gene>
    <name evidence="3" type="ORF">PENSTE_c001G09143</name>
</gene>
<sequence>MRLIRTAHPIKLGEFWENEVANLKYAILSHRWEEDELSFQEMTEQTEKIRQKKGYRKIARFCERARNDGFQYVWVDTCCINKESSAELSGAINSMFRWYLESARCYAYLSDLSSRDQLADSVWFTRGWTLQELVAPREMFFLDKTWTLIGSRNEICSELENITKIDTSLLLGKSRLEQFSIAKRMLWAATRETTRTEDRAYSLLGLFYVNMPLLYGEGNNAFIRLQEEIMRNSNDETLFAWESEDVSTENPCGFFARSPRDFANSGDIFPISFSSDATPCTATNRGIRIQSPLLPPHSEATTLVLQCSSGDGVLGIGLMSKPGTNNNEDFIRVTGCLQRQVQFDLLFGAVLDTVYIPKTFVGTPMSTKVTCSPSCSDDLSRERTHNVPSADHYLRFGHGVTKR</sequence>
<dbReference type="EMBL" id="MLKD01000001">
    <property type="protein sequence ID" value="OQE32063.1"/>
    <property type="molecule type" value="Genomic_DNA"/>
</dbReference>
<dbReference type="PANTHER" id="PTHR10622">
    <property type="entry name" value="HET DOMAIN-CONTAINING PROTEIN"/>
    <property type="match status" value="1"/>
</dbReference>
<dbReference type="OrthoDB" id="674604at2759"/>
<name>A0A1V6U2J0_9EURO</name>
<dbReference type="AlphaFoldDB" id="A0A1V6U2J0"/>
<organism evidence="3 4">
    <name type="scientific">Penicillium steckii</name>
    <dbReference type="NCBI Taxonomy" id="303698"/>
    <lineage>
        <taxon>Eukaryota</taxon>
        <taxon>Fungi</taxon>
        <taxon>Dikarya</taxon>
        <taxon>Ascomycota</taxon>
        <taxon>Pezizomycotina</taxon>
        <taxon>Eurotiomycetes</taxon>
        <taxon>Eurotiomycetidae</taxon>
        <taxon>Eurotiales</taxon>
        <taxon>Aspergillaceae</taxon>
        <taxon>Penicillium</taxon>
    </lineage>
</organism>
<evidence type="ECO:0000259" key="2">
    <source>
        <dbReference type="Pfam" id="PF26640"/>
    </source>
</evidence>
<evidence type="ECO:0000313" key="4">
    <source>
        <dbReference type="Proteomes" id="UP000191285"/>
    </source>
</evidence>
<proteinExistence type="predicted"/>
<dbReference type="InterPro" id="IPR058525">
    <property type="entry name" value="DUF8212"/>
</dbReference>
<keyword evidence="4" id="KW-1185">Reference proteome</keyword>